<dbReference type="Proteomes" id="UP000799302">
    <property type="component" value="Unassembled WGS sequence"/>
</dbReference>
<dbReference type="OrthoDB" id="3559694at2759"/>
<sequence length="141" mass="15874">MDILEDFRLRDVQSAFSHMSSVHSALTSANAMITNLVQRVSSTSPSLGSIAMLLIILFLSLKLLGMLYRAVMFWVFLAVRIAFFGSLALAAMWMYTRGPEGAMEDIQYWSGYWTGEYHRWERQAQRASGYGAAAKKSGFWG</sequence>
<evidence type="ECO:0000313" key="3">
    <source>
        <dbReference type="Proteomes" id="UP000799302"/>
    </source>
</evidence>
<name>A0A6A6U6Y6_9PEZI</name>
<proteinExistence type="predicted"/>
<keyword evidence="1" id="KW-0812">Transmembrane</keyword>
<reference evidence="2" key="1">
    <citation type="journal article" date="2020" name="Stud. Mycol.">
        <title>101 Dothideomycetes genomes: a test case for predicting lifestyles and emergence of pathogens.</title>
        <authorList>
            <person name="Haridas S."/>
            <person name="Albert R."/>
            <person name="Binder M."/>
            <person name="Bloem J."/>
            <person name="Labutti K."/>
            <person name="Salamov A."/>
            <person name="Andreopoulos B."/>
            <person name="Baker S."/>
            <person name="Barry K."/>
            <person name="Bills G."/>
            <person name="Bluhm B."/>
            <person name="Cannon C."/>
            <person name="Castanera R."/>
            <person name="Culley D."/>
            <person name="Daum C."/>
            <person name="Ezra D."/>
            <person name="Gonzalez J."/>
            <person name="Henrissat B."/>
            <person name="Kuo A."/>
            <person name="Liang C."/>
            <person name="Lipzen A."/>
            <person name="Lutzoni F."/>
            <person name="Magnuson J."/>
            <person name="Mondo S."/>
            <person name="Nolan M."/>
            <person name="Ohm R."/>
            <person name="Pangilinan J."/>
            <person name="Park H.-J."/>
            <person name="Ramirez L."/>
            <person name="Alfaro M."/>
            <person name="Sun H."/>
            <person name="Tritt A."/>
            <person name="Yoshinaga Y."/>
            <person name="Zwiers L.-H."/>
            <person name="Turgeon B."/>
            <person name="Goodwin S."/>
            <person name="Spatafora J."/>
            <person name="Crous P."/>
            <person name="Grigoriev I."/>
        </authorList>
    </citation>
    <scope>NUCLEOTIDE SEQUENCE</scope>
    <source>
        <strain evidence="2">CBS 115976</strain>
    </source>
</reference>
<keyword evidence="1" id="KW-0472">Membrane</keyword>
<evidence type="ECO:0000313" key="2">
    <source>
        <dbReference type="EMBL" id="KAF2668025.1"/>
    </source>
</evidence>
<dbReference type="InterPro" id="IPR024316">
    <property type="entry name" value="APQ12"/>
</dbReference>
<feature type="transmembrane region" description="Helical" evidence="1">
    <location>
        <begin position="71"/>
        <end position="95"/>
    </location>
</feature>
<keyword evidence="3" id="KW-1185">Reference proteome</keyword>
<gene>
    <name evidence="2" type="ORF">BT63DRAFT_403583</name>
</gene>
<dbReference type="EMBL" id="MU004237">
    <property type="protein sequence ID" value="KAF2668025.1"/>
    <property type="molecule type" value="Genomic_DNA"/>
</dbReference>
<feature type="transmembrane region" description="Helical" evidence="1">
    <location>
        <begin position="46"/>
        <end position="64"/>
    </location>
</feature>
<protein>
    <submittedName>
        <fullName evidence="2">Uncharacterized protein</fullName>
    </submittedName>
</protein>
<evidence type="ECO:0000256" key="1">
    <source>
        <dbReference type="SAM" id="Phobius"/>
    </source>
</evidence>
<keyword evidence="1" id="KW-1133">Transmembrane helix</keyword>
<organism evidence="2 3">
    <name type="scientific">Microthyrium microscopicum</name>
    <dbReference type="NCBI Taxonomy" id="703497"/>
    <lineage>
        <taxon>Eukaryota</taxon>
        <taxon>Fungi</taxon>
        <taxon>Dikarya</taxon>
        <taxon>Ascomycota</taxon>
        <taxon>Pezizomycotina</taxon>
        <taxon>Dothideomycetes</taxon>
        <taxon>Dothideomycetes incertae sedis</taxon>
        <taxon>Microthyriales</taxon>
        <taxon>Microthyriaceae</taxon>
        <taxon>Microthyrium</taxon>
    </lineage>
</organism>
<dbReference type="Pfam" id="PF12716">
    <property type="entry name" value="Apq12"/>
    <property type="match status" value="1"/>
</dbReference>
<accession>A0A6A6U6Y6</accession>
<dbReference type="AlphaFoldDB" id="A0A6A6U6Y6"/>